<dbReference type="InterPro" id="IPR050832">
    <property type="entry name" value="Bact_Acetyltransf"/>
</dbReference>
<dbReference type="RefSeq" id="WP_129891371.1">
    <property type="nucleotide sequence ID" value="NZ_CP035758.1"/>
</dbReference>
<reference evidence="4 5" key="1">
    <citation type="submission" date="2019-01" db="EMBL/GenBank/DDBJ databases">
        <title>Ktedonosporobacter rubrisoli SCAWS-G2.</title>
        <authorList>
            <person name="Huang Y."/>
            <person name="Yan B."/>
        </authorList>
    </citation>
    <scope>NUCLEOTIDE SEQUENCE [LARGE SCALE GENOMIC DNA]</scope>
    <source>
        <strain evidence="4 5">SCAWS-G2</strain>
    </source>
</reference>
<dbReference type="Pfam" id="PF00583">
    <property type="entry name" value="Acetyltransf_1"/>
    <property type="match status" value="1"/>
</dbReference>
<dbReference type="AlphaFoldDB" id="A0A4P6JYZ9"/>
<dbReference type="PANTHER" id="PTHR43877:SF2">
    <property type="entry name" value="AMINOALKYLPHOSPHONATE N-ACETYLTRANSFERASE-RELATED"/>
    <property type="match status" value="1"/>
</dbReference>
<dbReference type="KEGG" id="kbs:EPA93_31765"/>
<dbReference type="GO" id="GO:0016747">
    <property type="term" value="F:acyltransferase activity, transferring groups other than amino-acyl groups"/>
    <property type="evidence" value="ECO:0007669"/>
    <property type="project" value="InterPro"/>
</dbReference>
<dbReference type="Proteomes" id="UP000290365">
    <property type="component" value="Chromosome"/>
</dbReference>
<evidence type="ECO:0000256" key="2">
    <source>
        <dbReference type="ARBA" id="ARBA00023315"/>
    </source>
</evidence>
<feature type="domain" description="N-acetyltransferase" evidence="3">
    <location>
        <begin position="4"/>
        <end position="151"/>
    </location>
</feature>
<dbReference type="PROSITE" id="PS51186">
    <property type="entry name" value="GNAT"/>
    <property type="match status" value="1"/>
</dbReference>
<proteinExistence type="predicted"/>
<accession>A0A4P6JYZ9</accession>
<keyword evidence="1 4" id="KW-0808">Transferase</keyword>
<evidence type="ECO:0000313" key="4">
    <source>
        <dbReference type="EMBL" id="QBD80306.1"/>
    </source>
</evidence>
<evidence type="ECO:0000313" key="5">
    <source>
        <dbReference type="Proteomes" id="UP000290365"/>
    </source>
</evidence>
<keyword evidence="5" id="KW-1185">Reference proteome</keyword>
<gene>
    <name evidence="4" type="ORF">EPA93_31765</name>
</gene>
<organism evidence="4 5">
    <name type="scientific">Ktedonosporobacter rubrisoli</name>
    <dbReference type="NCBI Taxonomy" id="2509675"/>
    <lineage>
        <taxon>Bacteria</taxon>
        <taxon>Bacillati</taxon>
        <taxon>Chloroflexota</taxon>
        <taxon>Ktedonobacteria</taxon>
        <taxon>Ktedonobacterales</taxon>
        <taxon>Ktedonosporobacteraceae</taxon>
        <taxon>Ktedonosporobacter</taxon>
    </lineage>
</organism>
<dbReference type="SUPFAM" id="SSF55729">
    <property type="entry name" value="Acyl-CoA N-acyltransferases (Nat)"/>
    <property type="match status" value="1"/>
</dbReference>
<dbReference type="CDD" id="cd04301">
    <property type="entry name" value="NAT_SF"/>
    <property type="match status" value="1"/>
</dbReference>
<dbReference type="OrthoDB" id="9804312at2"/>
<dbReference type="EMBL" id="CP035758">
    <property type="protein sequence ID" value="QBD80306.1"/>
    <property type="molecule type" value="Genomic_DNA"/>
</dbReference>
<evidence type="ECO:0000259" key="3">
    <source>
        <dbReference type="PROSITE" id="PS51186"/>
    </source>
</evidence>
<protein>
    <submittedName>
        <fullName evidence="4">GNAT family N-acetyltransferase</fullName>
    </submittedName>
</protein>
<dbReference type="PANTHER" id="PTHR43877">
    <property type="entry name" value="AMINOALKYLPHOSPHONATE N-ACETYLTRANSFERASE-RELATED-RELATED"/>
    <property type="match status" value="1"/>
</dbReference>
<sequence>MSDINIRLARPDEQETVSACVNIAFTKYVERMGRKPVPMLADYAELIARGVVYVALLQDVVVGVLVMMPDAEGLFIDTLALHPEYQGHGLGRRLLQFAEQYARAANLGRLHLYTNKLMTENLSFYPHLGFVEVEHKAEHGYQRVFFEKVLP</sequence>
<dbReference type="Gene3D" id="3.40.630.30">
    <property type="match status" value="1"/>
</dbReference>
<keyword evidence="2" id="KW-0012">Acyltransferase</keyword>
<evidence type="ECO:0000256" key="1">
    <source>
        <dbReference type="ARBA" id="ARBA00022679"/>
    </source>
</evidence>
<dbReference type="InterPro" id="IPR000182">
    <property type="entry name" value="GNAT_dom"/>
</dbReference>
<dbReference type="InterPro" id="IPR016181">
    <property type="entry name" value="Acyl_CoA_acyltransferase"/>
</dbReference>
<name>A0A4P6JYZ9_KTERU</name>